<dbReference type="RefSeq" id="WP_116301994.1">
    <property type="nucleotide sequence ID" value="NZ_NFZV01000007.1"/>
</dbReference>
<protein>
    <recommendedName>
        <fullName evidence="1">Ubiquinone biosynthesis accessory factor UbiT</fullName>
    </recommendedName>
</protein>
<evidence type="ECO:0000313" key="3">
    <source>
        <dbReference type="EMBL" id="RFA36541.1"/>
    </source>
</evidence>
<dbReference type="HAMAP" id="MF_02231">
    <property type="entry name" value="UbiT"/>
    <property type="match status" value="1"/>
</dbReference>
<feature type="domain" description="SCP2" evidence="2">
    <location>
        <begin position="38"/>
        <end position="129"/>
    </location>
</feature>
<comment type="caution">
    <text evidence="3">The sequence shown here is derived from an EMBL/GenBank/DDBJ whole genome shotgun (WGS) entry which is preliminary data.</text>
</comment>
<proteinExistence type="inferred from homology"/>
<comment type="function">
    <text evidence="1">Required for O(2)-independent ubiquinone (coenzyme Q) biosynthesis. Likely functions as an accessory factor.</text>
</comment>
<dbReference type="InterPro" id="IPR016830">
    <property type="entry name" value="UbiT"/>
</dbReference>
<dbReference type="Pfam" id="PF02036">
    <property type="entry name" value="SCP2"/>
    <property type="match status" value="1"/>
</dbReference>
<dbReference type="InterPro" id="IPR036527">
    <property type="entry name" value="SCP2_sterol-bd_dom_sf"/>
</dbReference>
<comment type="similarity">
    <text evidence="1">Belongs to the UbiT family.</text>
</comment>
<dbReference type="Gene3D" id="3.30.1050.10">
    <property type="entry name" value="SCP2 sterol-binding domain"/>
    <property type="match status" value="1"/>
</dbReference>
<name>A0A3E0WWK2_9GAMM</name>
<sequence length="154" mass="17125">MPLGLTGAIPNLVLAPIRFLPKPLLNCAFLQVLNSSLRQPLSEGELDFLEGRCLRVCVDDLQLQWQFSLSPQGRLTLVGGEADVTIGGNSSDLLLLAARREDPDTLFFQRRLRLEGDTELGLYVKNLMDSLELDVLPLPLRWGVERGADWVGKK</sequence>
<dbReference type="EMBL" id="NFZW01000009">
    <property type="protein sequence ID" value="RFA36541.1"/>
    <property type="molecule type" value="Genomic_DNA"/>
</dbReference>
<evidence type="ECO:0000256" key="1">
    <source>
        <dbReference type="HAMAP-Rule" id="MF_02231"/>
    </source>
</evidence>
<dbReference type="UniPathway" id="UPA00232"/>
<dbReference type="InterPro" id="IPR003033">
    <property type="entry name" value="SCP2_sterol-bd_dom"/>
</dbReference>
<gene>
    <name evidence="1" type="primary">ubiT</name>
    <name evidence="3" type="ORF">CAL65_11305</name>
</gene>
<dbReference type="GO" id="GO:0006744">
    <property type="term" value="P:ubiquinone biosynthetic process"/>
    <property type="evidence" value="ECO:0007669"/>
    <property type="project" value="UniProtKB-UniRule"/>
</dbReference>
<dbReference type="PIRSF" id="PIRSF025550">
    <property type="entry name" value="UCP025550_lpd_carrier"/>
    <property type="match status" value="1"/>
</dbReference>
<accession>A0A3E0WWK2</accession>
<keyword evidence="4" id="KW-1185">Reference proteome</keyword>
<keyword evidence="1" id="KW-0831">Ubiquinone biosynthesis</keyword>
<dbReference type="OrthoDB" id="5292463at2"/>
<organism evidence="3 4">
    <name type="scientific">Alkalilimnicola ehrlichii</name>
    <dbReference type="NCBI Taxonomy" id="351052"/>
    <lineage>
        <taxon>Bacteria</taxon>
        <taxon>Pseudomonadati</taxon>
        <taxon>Pseudomonadota</taxon>
        <taxon>Gammaproteobacteria</taxon>
        <taxon>Chromatiales</taxon>
        <taxon>Ectothiorhodospiraceae</taxon>
        <taxon>Alkalilimnicola</taxon>
    </lineage>
</organism>
<dbReference type="AlphaFoldDB" id="A0A3E0WWK2"/>
<dbReference type="Proteomes" id="UP000256763">
    <property type="component" value="Unassembled WGS sequence"/>
</dbReference>
<evidence type="ECO:0000259" key="2">
    <source>
        <dbReference type="Pfam" id="PF02036"/>
    </source>
</evidence>
<dbReference type="SUPFAM" id="SSF55718">
    <property type="entry name" value="SCP-like"/>
    <property type="match status" value="1"/>
</dbReference>
<comment type="pathway">
    <text evidence="1">Cofactor biosynthesis; ubiquinone biosynthesis.</text>
</comment>
<reference evidence="4" key="1">
    <citation type="submission" date="2017-05" db="EMBL/GenBank/DDBJ databases">
        <authorList>
            <person name="Sharma S."/>
            <person name="Sidhu C."/>
            <person name="Pinnaka A.K."/>
        </authorList>
    </citation>
    <scope>NUCLEOTIDE SEQUENCE [LARGE SCALE GENOMIC DNA]</scope>
    <source>
        <strain evidence="4">AK93</strain>
    </source>
</reference>
<evidence type="ECO:0000313" key="4">
    <source>
        <dbReference type="Proteomes" id="UP000256763"/>
    </source>
</evidence>